<sequence>MNRTAAWLFAAFALLAFAGWLFRYDVEPMSKAQVVRLDRITGAVRLCDAQECVEPRLMKGLSDERRKEMIGRLSAGAAAAGEENPLIEAYDRAEAERSIKP</sequence>
<organism evidence="1 2">
    <name type="scientific">Sphingopyxis flava</name>
    <dbReference type="NCBI Taxonomy" id="1507287"/>
    <lineage>
        <taxon>Bacteria</taxon>
        <taxon>Pseudomonadati</taxon>
        <taxon>Pseudomonadota</taxon>
        <taxon>Alphaproteobacteria</taxon>
        <taxon>Sphingomonadales</taxon>
        <taxon>Sphingomonadaceae</taxon>
        <taxon>Sphingopyxis</taxon>
    </lineage>
</organism>
<evidence type="ECO:0000313" key="1">
    <source>
        <dbReference type="EMBL" id="SKB32245.1"/>
    </source>
</evidence>
<evidence type="ECO:0000313" key="2">
    <source>
        <dbReference type="Proteomes" id="UP000190044"/>
    </source>
</evidence>
<accession>A0A1T5ABG7</accession>
<reference evidence="2" key="1">
    <citation type="submission" date="2017-02" db="EMBL/GenBank/DDBJ databases">
        <authorList>
            <person name="Varghese N."/>
            <person name="Submissions S."/>
        </authorList>
    </citation>
    <scope>NUCLEOTIDE SEQUENCE [LARGE SCALE GENOMIC DNA]</scope>
    <source>
        <strain evidence="2">R11H</strain>
    </source>
</reference>
<dbReference type="RefSeq" id="WP_079637251.1">
    <property type="nucleotide sequence ID" value="NZ_FUYP01000003.1"/>
</dbReference>
<proteinExistence type="predicted"/>
<dbReference type="AlphaFoldDB" id="A0A1T5ABG7"/>
<name>A0A1T5ABG7_9SPHN</name>
<dbReference type="EMBL" id="FUYP01000003">
    <property type="protein sequence ID" value="SKB32245.1"/>
    <property type="molecule type" value="Genomic_DNA"/>
</dbReference>
<protein>
    <submittedName>
        <fullName evidence="1">Uncharacterized protein</fullName>
    </submittedName>
</protein>
<dbReference type="Proteomes" id="UP000190044">
    <property type="component" value="Unassembled WGS sequence"/>
</dbReference>
<gene>
    <name evidence="1" type="ORF">SAMN06295937_100357</name>
</gene>
<keyword evidence="2" id="KW-1185">Reference proteome</keyword>